<reference evidence="2" key="1">
    <citation type="submission" date="2022-09" db="EMBL/GenBank/DDBJ databases">
        <title>Fusarium specimens isolated from Avocado Roots.</title>
        <authorList>
            <person name="Stajich J."/>
            <person name="Roper C."/>
            <person name="Heimlech-Rivalta G."/>
        </authorList>
    </citation>
    <scope>NUCLEOTIDE SEQUENCE</scope>
    <source>
        <strain evidence="2">CF00095</strain>
    </source>
</reference>
<comment type="caution">
    <text evidence="2">The sequence shown here is derived from an EMBL/GenBank/DDBJ whole genome shotgun (WGS) entry which is preliminary data.</text>
</comment>
<evidence type="ECO:0000313" key="2">
    <source>
        <dbReference type="EMBL" id="KAJ4137749.1"/>
    </source>
</evidence>
<feature type="compositionally biased region" description="Polar residues" evidence="1">
    <location>
        <begin position="912"/>
        <end position="924"/>
    </location>
</feature>
<feature type="region of interest" description="Disordered" evidence="1">
    <location>
        <begin position="895"/>
        <end position="924"/>
    </location>
</feature>
<accession>A0ABQ8RLL2</accession>
<feature type="compositionally biased region" description="Basic and acidic residues" evidence="1">
    <location>
        <begin position="684"/>
        <end position="696"/>
    </location>
</feature>
<dbReference type="EMBL" id="JAOQBH010000004">
    <property type="protein sequence ID" value="KAJ4137749.1"/>
    <property type="molecule type" value="Genomic_DNA"/>
</dbReference>
<sequence>MGLFSKSLRRRRHRAGPEVDLLSAAFGLPFHRGMKPACNKNPARMRVVYAPDTDSSDESESDEPYSSSSEDERGRQQHRGRNLSRRPPTPHRIAPASPGSSKKSPTRKKQHRRRHSGGSSRFSRRKSIRSRTSRSTSRRSNVSNMTTHPPIPLVQSSATFPPRIPVYLSKPPCNIVQSKSLPIPTLSHPFGVPVCQPIPQQQVYYHNPINFGQPQPNPMVRVQTPQFINPAMPPHVVAQPPPGLATVPVTSTIPDNNVASPETCNTSTPEPESQATGAPNPWAKDIQRLQKHIDAKMADLSSEPDSRVLRRDLRRLQDRLNSTLNKAIKCSKMHTKKPSLGSVSSFSQSTLGKNIPGGIENTPVHGAVVYMSTIADKQQRRYHAQQAKSPQRIPRHHVCSGCGNVRSQQFHKRWPLDNTKKSPKISYCESCREEMYNRGIVQKYHFCFNCGGARSMAFHREHPVLPGEPIFVNYCGSCTEEFKVCESLPDTSVLNIVVPRVDAYVEVATPSDSEEDLDSLVVNRHQNCKNDKYKVRSEKRHEVKPKPKQQQRDSSVETPRGRRRERRTPRVPIVASNDDLVSPESPYCPSRSTSSSDRRAERKLSGQLNSDSSTNTEEVKVNGNYQSPYVEDSSSSHHSRVATPTPSLRSKKRDLKVEPQAHDSRKDSPADFVLKSALAGGERSSSDGSRKARAEISEGSPTVRENSLDSDRSDPSSSKSSGSKTVRFKQSVDIRTALPHDGDDFSESESPRYPRAPGSPLISRKKSAPHNTRETNDKYLHPHYGQPSMVTPGFHREHLHVPDSYPGTPSVGFSKGAFSKDFDGNGHWDTFSSPRYSYADQYSENSCRSYYGADEDLETSTPRPYNYDQYGESSTSLPSRLSPGSIFSSFFKKDKASSVPPGNRERFGPRSFTDSQTTPCPQRSQCSSNIYTSFTEPELRSCTDQGSATETGSGVAANNPYYTPRKRSHPEASYCGSPTQSEKSFKCDHESSSSTKSDKLIWKNAFNPIPTVEEPGTIGDSSPESPTDLLEFNVVIDFASPVGHDIDMESLESHSSTSDN</sequence>
<organism evidence="2 3">
    <name type="scientific">Fusarium equiseti</name>
    <name type="common">Fusarium scirpi</name>
    <dbReference type="NCBI Taxonomy" id="61235"/>
    <lineage>
        <taxon>Eukaryota</taxon>
        <taxon>Fungi</taxon>
        <taxon>Dikarya</taxon>
        <taxon>Ascomycota</taxon>
        <taxon>Pezizomycotina</taxon>
        <taxon>Sordariomycetes</taxon>
        <taxon>Hypocreomycetidae</taxon>
        <taxon>Hypocreales</taxon>
        <taxon>Nectriaceae</taxon>
        <taxon>Fusarium</taxon>
        <taxon>Fusarium incarnatum-equiseti species complex</taxon>
    </lineage>
</organism>
<protein>
    <submittedName>
        <fullName evidence="2">Uncharacterized protein</fullName>
    </submittedName>
</protein>
<feature type="compositionally biased region" description="Polar residues" evidence="1">
    <location>
        <begin position="942"/>
        <end position="952"/>
    </location>
</feature>
<feature type="region of interest" description="Disordered" evidence="1">
    <location>
        <begin position="256"/>
        <end position="280"/>
    </location>
</feature>
<feature type="compositionally biased region" description="Basic and acidic residues" evidence="1">
    <location>
        <begin position="655"/>
        <end position="669"/>
    </location>
</feature>
<feature type="compositionally biased region" description="Basic and acidic residues" evidence="1">
    <location>
        <begin position="771"/>
        <end position="780"/>
    </location>
</feature>
<proteinExistence type="predicted"/>
<evidence type="ECO:0000256" key="1">
    <source>
        <dbReference type="SAM" id="MobiDB-lite"/>
    </source>
</evidence>
<feature type="compositionally biased region" description="Polar residues" evidence="1">
    <location>
        <begin position="256"/>
        <end position="277"/>
    </location>
</feature>
<keyword evidence="3" id="KW-1185">Reference proteome</keyword>
<feature type="compositionally biased region" description="Basic residues" evidence="1">
    <location>
        <begin position="104"/>
        <end position="132"/>
    </location>
</feature>
<feature type="region of interest" description="Disordered" evidence="1">
    <location>
        <begin position="941"/>
        <end position="1027"/>
    </location>
</feature>
<feature type="region of interest" description="Disordered" evidence="1">
    <location>
        <begin position="51"/>
        <end position="157"/>
    </location>
</feature>
<name>A0ABQ8RLL2_FUSEQ</name>
<gene>
    <name evidence="2" type="ORF">NW768_003339</name>
</gene>
<feature type="compositionally biased region" description="Low complexity" evidence="1">
    <location>
        <begin position="133"/>
        <end position="143"/>
    </location>
</feature>
<feature type="compositionally biased region" description="Basic and acidic residues" evidence="1">
    <location>
        <begin position="983"/>
        <end position="1001"/>
    </location>
</feature>
<evidence type="ECO:0000313" key="3">
    <source>
        <dbReference type="Proteomes" id="UP001152024"/>
    </source>
</evidence>
<dbReference type="Proteomes" id="UP001152024">
    <property type="component" value="Unassembled WGS sequence"/>
</dbReference>
<feature type="compositionally biased region" description="Polar residues" evidence="1">
    <location>
        <begin position="606"/>
        <end position="616"/>
    </location>
</feature>
<feature type="compositionally biased region" description="Acidic residues" evidence="1">
    <location>
        <begin position="54"/>
        <end position="63"/>
    </location>
</feature>
<feature type="region of interest" description="Disordered" evidence="1">
    <location>
        <begin position="531"/>
        <end position="783"/>
    </location>
</feature>
<feature type="compositionally biased region" description="Low complexity" evidence="1">
    <location>
        <begin position="94"/>
        <end position="103"/>
    </location>
</feature>
<feature type="compositionally biased region" description="Basic and acidic residues" evidence="1">
    <location>
        <begin position="531"/>
        <end position="555"/>
    </location>
</feature>